<evidence type="ECO:0000259" key="1">
    <source>
        <dbReference type="Pfam" id="PF09832"/>
    </source>
</evidence>
<comment type="caution">
    <text evidence="2">The sequence shown here is derived from an EMBL/GenBank/DDBJ whole genome shotgun (WGS) entry which is preliminary data.</text>
</comment>
<feature type="domain" description="DUF2059" evidence="1">
    <location>
        <begin position="89"/>
        <end position="146"/>
    </location>
</feature>
<keyword evidence="2" id="KW-0687">Ribonucleoprotein</keyword>
<dbReference type="AlphaFoldDB" id="A0A0B3S4S9"/>
<dbReference type="OrthoDB" id="7841298at2"/>
<dbReference type="Pfam" id="PF09832">
    <property type="entry name" value="DUF2059"/>
    <property type="match status" value="1"/>
</dbReference>
<protein>
    <submittedName>
        <fullName evidence="2">Ribosomal protein L21</fullName>
    </submittedName>
</protein>
<organism evidence="2 3">
    <name type="scientific">Mameliella alba</name>
    <dbReference type="NCBI Taxonomy" id="561184"/>
    <lineage>
        <taxon>Bacteria</taxon>
        <taxon>Pseudomonadati</taxon>
        <taxon>Pseudomonadota</taxon>
        <taxon>Alphaproteobacteria</taxon>
        <taxon>Rhodobacterales</taxon>
        <taxon>Roseobacteraceae</taxon>
        <taxon>Mameliella</taxon>
    </lineage>
</organism>
<keyword evidence="3" id="KW-1185">Reference proteome</keyword>
<dbReference type="STRING" id="561184.SAMN05216376_101628"/>
<keyword evidence="2" id="KW-0689">Ribosomal protein</keyword>
<dbReference type="EMBL" id="JSUQ01000004">
    <property type="protein sequence ID" value="KHQ53968.1"/>
    <property type="molecule type" value="Genomic_DNA"/>
</dbReference>
<gene>
    <name evidence="2" type="ORF">OA50_01196</name>
</gene>
<sequence>MTTTAPISNALTARRTIPALLAWLTCLCLALPLRAEPIDELAESLQIDAMIEVMRVEGMAYGAELAEEMIPGGSNSAWQELLDQIYDAEKMRTIVRQGFAEVIEDSDPAPLIAFFSSDLGQKIITLELEARRAMIDDAVEEAARQAYLDIKGSEDPRLDQLRRFVDVNDLLETNVTGALNASFRFYSGLVDGGGLQLAEGDILADVWSQEEETREDTREWLFAYLLLAYEPLEDEELEAYIALSETTQGKALNRALFAGFNAMYDEISYALGLAASRQMQQQDL</sequence>
<evidence type="ECO:0000313" key="3">
    <source>
        <dbReference type="Proteomes" id="UP000030960"/>
    </source>
</evidence>
<dbReference type="InterPro" id="IPR018637">
    <property type="entry name" value="DUF2059"/>
</dbReference>
<accession>A0A0B3S4S9</accession>
<reference evidence="2 3" key="1">
    <citation type="submission" date="2014-10" db="EMBL/GenBank/DDBJ databases">
        <title>Genome sequence of Ponticoccus sp. strain UMTAT08 isolated from clonal culture of toxic dinoflagellate Alexandrium tamiyavanichii.</title>
        <authorList>
            <person name="Gan H.Y."/>
            <person name="Muhd D.-D."/>
            <person name="Mohd Noor M.E."/>
            <person name="Yeong Y.S."/>
            <person name="Usup G."/>
        </authorList>
    </citation>
    <scope>NUCLEOTIDE SEQUENCE [LARGE SCALE GENOMIC DNA]</scope>
    <source>
        <strain evidence="2 3">UMTAT08</strain>
    </source>
</reference>
<proteinExistence type="predicted"/>
<dbReference type="GO" id="GO:0005840">
    <property type="term" value="C:ribosome"/>
    <property type="evidence" value="ECO:0007669"/>
    <property type="project" value="UniProtKB-KW"/>
</dbReference>
<evidence type="ECO:0000313" key="2">
    <source>
        <dbReference type="EMBL" id="KHQ53968.1"/>
    </source>
</evidence>
<dbReference type="Proteomes" id="UP000030960">
    <property type="component" value="Unassembled WGS sequence"/>
</dbReference>
<dbReference type="RefSeq" id="WP_052244326.1">
    <property type="nucleotide sequence ID" value="NZ_JSUQ01000004.1"/>
</dbReference>
<name>A0A0B3S4S9_9RHOB</name>